<accession>A0A813X834</accession>
<dbReference type="AlphaFoldDB" id="A0A813X834"/>
<dbReference type="Gene3D" id="3.30.420.10">
    <property type="entry name" value="Ribonuclease H-like superfamily/Ribonuclease H"/>
    <property type="match status" value="2"/>
</dbReference>
<sequence>MVNDFQLIIDDEKYFTLSNESVSTNRGFYSSDKGKTPPQVKFKRNQKYQRKVLVRIAISTNGISSPFFPEQQQAINEVTYLNQCIIRRTSNSITRYLDQNNVQFVTRDFNSQNCPQARPIETLWSILNNMVYDEGWEVENIHQLKQRIMEKIEEFDVKVVQSIFSGIRKQLRKIDDHGPYSACSS</sequence>
<evidence type="ECO:0000313" key="2">
    <source>
        <dbReference type="Proteomes" id="UP000663828"/>
    </source>
</evidence>
<dbReference type="InterPro" id="IPR036397">
    <property type="entry name" value="RNaseH_sf"/>
</dbReference>
<comment type="caution">
    <text evidence="1">The sequence shown here is derived from an EMBL/GenBank/DDBJ whole genome shotgun (WGS) entry which is preliminary data.</text>
</comment>
<keyword evidence="2" id="KW-1185">Reference proteome</keyword>
<name>A0A813X834_ADIRI</name>
<evidence type="ECO:0008006" key="3">
    <source>
        <dbReference type="Google" id="ProtNLM"/>
    </source>
</evidence>
<proteinExistence type="predicted"/>
<dbReference type="Proteomes" id="UP000663828">
    <property type="component" value="Unassembled WGS sequence"/>
</dbReference>
<dbReference type="EMBL" id="CAJNOR010000286">
    <property type="protein sequence ID" value="CAF0867789.1"/>
    <property type="molecule type" value="Genomic_DNA"/>
</dbReference>
<gene>
    <name evidence="1" type="ORF">XAT740_LOCUS6330</name>
</gene>
<dbReference type="GO" id="GO:0003676">
    <property type="term" value="F:nucleic acid binding"/>
    <property type="evidence" value="ECO:0007669"/>
    <property type="project" value="InterPro"/>
</dbReference>
<organism evidence="1 2">
    <name type="scientific">Adineta ricciae</name>
    <name type="common">Rotifer</name>
    <dbReference type="NCBI Taxonomy" id="249248"/>
    <lineage>
        <taxon>Eukaryota</taxon>
        <taxon>Metazoa</taxon>
        <taxon>Spiralia</taxon>
        <taxon>Gnathifera</taxon>
        <taxon>Rotifera</taxon>
        <taxon>Eurotatoria</taxon>
        <taxon>Bdelloidea</taxon>
        <taxon>Adinetida</taxon>
        <taxon>Adinetidae</taxon>
        <taxon>Adineta</taxon>
    </lineage>
</organism>
<protein>
    <recommendedName>
        <fullName evidence="3">Transposase-like protein</fullName>
    </recommendedName>
</protein>
<reference evidence="1" key="1">
    <citation type="submission" date="2021-02" db="EMBL/GenBank/DDBJ databases">
        <authorList>
            <person name="Nowell W R."/>
        </authorList>
    </citation>
    <scope>NUCLEOTIDE SEQUENCE</scope>
</reference>
<evidence type="ECO:0000313" key="1">
    <source>
        <dbReference type="EMBL" id="CAF0867789.1"/>
    </source>
</evidence>